<dbReference type="Gramene" id="EOX92699">
    <property type="protein sequence ID" value="EOX92699"/>
    <property type="gene ID" value="TCM_001602"/>
</dbReference>
<organism evidence="2 3">
    <name type="scientific">Theobroma cacao</name>
    <name type="common">Cacao</name>
    <name type="synonym">Cocoa</name>
    <dbReference type="NCBI Taxonomy" id="3641"/>
    <lineage>
        <taxon>Eukaryota</taxon>
        <taxon>Viridiplantae</taxon>
        <taxon>Streptophyta</taxon>
        <taxon>Embryophyta</taxon>
        <taxon>Tracheophyta</taxon>
        <taxon>Spermatophyta</taxon>
        <taxon>Magnoliopsida</taxon>
        <taxon>eudicotyledons</taxon>
        <taxon>Gunneridae</taxon>
        <taxon>Pentapetalae</taxon>
        <taxon>rosids</taxon>
        <taxon>malvids</taxon>
        <taxon>Malvales</taxon>
        <taxon>Malvaceae</taxon>
        <taxon>Byttnerioideae</taxon>
        <taxon>Theobroma</taxon>
    </lineage>
</organism>
<dbReference type="AlphaFoldDB" id="A0A061DJ98"/>
<keyword evidence="3" id="KW-1185">Reference proteome</keyword>
<dbReference type="EMBL" id="CM001879">
    <property type="protein sequence ID" value="EOX92699.1"/>
    <property type="molecule type" value="Genomic_DNA"/>
</dbReference>
<dbReference type="HOGENOM" id="CLU_022689_0_0_1"/>
<accession>A0A061DJ98</accession>
<evidence type="ECO:0000313" key="2">
    <source>
        <dbReference type="EMBL" id="EOX92699.1"/>
    </source>
</evidence>
<feature type="compositionally biased region" description="Polar residues" evidence="1">
    <location>
        <begin position="251"/>
        <end position="260"/>
    </location>
</feature>
<feature type="region of interest" description="Disordered" evidence="1">
    <location>
        <begin position="241"/>
        <end position="275"/>
    </location>
</feature>
<dbReference type="InParanoid" id="A0A061DJ98"/>
<evidence type="ECO:0000313" key="3">
    <source>
        <dbReference type="Proteomes" id="UP000026915"/>
    </source>
</evidence>
<dbReference type="PANTHER" id="PTHR48449:SF1">
    <property type="entry name" value="DUF1985 DOMAIN-CONTAINING PROTEIN"/>
    <property type="match status" value="1"/>
</dbReference>
<protein>
    <recommendedName>
        <fullName evidence="4">DUF1985 domain-containing protein</fullName>
    </recommendedName>
</protein>
<evidence type="ECO:0000256" key="1">
    <source>
        <dbReference type="SAM" id="MobiDB-lite"/>
    </source>
</evidence>
<gene>
    <name evidence="2" type="ORF">TCM_001602</name>
</gene>
<dbReference type="PANTHER" id="PTHR48449">
    <property type="entry name" value="DUF1985 DOMAIN-CONTAINING PROTEIN"/>
    <property type="match status" value="1"/>
</dbReference>
<proteinExistence type="predicted"/>
<name>A0A061DJ98_THECC</name>
<dbReference type="Proteomes" id="UP000026915">
    <property type="component" value="Chromosome 1"/>
</dbReference>
<evidence type="ECO:0008006" key="4">
    <source>
        <dbReference type="Google" id="ProtNLM"/>
    </source>
</evidence>
<reference evidence="2 3" key="1">
    <citation type="journal article" date="2013" name="Genome Biol.">
        <title>The genome sequence of the most widely cultivated cacao type and its use to identify candidate genes regulating pod color.</title>
        <authorList>
            <person name="Motamayor J.C."/>
            <person name="Mockaitis K."/>
            <person name="Schmutz J."/>
            <person name="Haiminen N."/>
            <person name="Iii D.L."/>
            <person name="Cornejo O."/>
            <person name="Findley S.D."/>
            <person name="Zheng P."/>
            <person name="Utro F."/>
            <person name="Royaert S."/>
            <person name="Saski C."/>
            <person name="Jenkins J."/>
            <person name="Podicheti R."/>
            <person name="Zhao M."/>
            <person name="Scheffler B.E."/>
            <person name="Stack J.C."/>
            <person name="Feltus F.A."/>
            <person name="Mustiga G.M."/>
            <person name="Amores F."/>
            <person name="Phillips W."/>
            <person name="Marelli J.P."/>
            <person name="May G.D."/>
            <person name="Shapiro H."/>
            <person name="Ma J."/>
            <person name="Bustamante C.D."/>
            <person name="Schnell R.J."/>
            <person name="Main D."/>
            <person name="Gilbert D."/>
            <person name="Parida L."/>
            <person name="Kuhn D.N."/>
        </authorList>
    </citation>
    <scope>NUCLEOTIDE SEQUENCE [LARGE SCALE GENOMIC DNA]</scope>
    <source>
        <strain evidence="3">cv. Matina 1-6</strain>
    </source>
</reference>
<sequence>MVGMCDMSRQYEDLDNLRIVLREKWAFNVTINTHYRIHAQYWKGQQSVKLLALLHTFHGGNFERLGDTTKMALILIANNILFGQDYRRQVMPWLLSLVEDIDAWNAFPWGHYVWRLMLNFFLKGFEVPSSKRAEGSFRLPLLLRRTSTHECANGNTTRSQKTSTRQLRCWSHLNKHIEDRADWSLGAREKRRNLKHKRATGFVKRRRTTTAVVDELSVSKLMEEGDDHGNGSEELLDNATIAPQPLRGPPQTHSANNPSIRSGGPSSHGAGEDHDELGVHIHDDAAGVDGYPVLDADTVIDASAEGEGDRYSVMESSDVHHCATQISDPTEQARVKMASKYRASPYVDPSVSCQDVKSTTVEPYEGFKKDECARRKIRILGDQGVDFFTTLKDLKKEMTSEHIDTCLSVLCKRITRSKSKLYTTRACVVDTIFFDTIHMLHALFPTEYAWSTTEF</sequence>